<accession>A0AAV2MNF4</accession>
<keyword evidence="3" id="KW-1185">Reference proteome</keyword>
<feature type="compositionally biased region" description="Basic and acidic residues" evidence="1">
    <location>
        <begin position="59"/>
        <end position="78"/>
    </location>
</feature>
<evidence type="ECO:0000313" key="3">
    <source>
        <dbReference type="Proteomes" id="UP001497482"/>
    </source>
</evidence>
<evidence type="ECO:0000313" key="2">
    <source>
        <dbReference type="EMBL" id="CAL1614750.1"/>
    </source>
</evidence>
<feature type="region of interest" description="Disordered" evidence="1">
    <location>
        <begin position="1"/>
        <end position="78"/>
    </location>
</feature>
<protein>
    <submittedName>
        <fullName evidence="2">Uncharacterized protein</fullName>
    </submittedName>
</protein>
<name>A0AAV2MNF4_KNICA</name>
<reference evidence="2 3" key="1">
    <citation type="submission" date="2024-04" db="EMBL/GenBank/DDBJ databases">
        <authorList>
            <person name="Waldvogel A.-M."/>
            <person name="Schoenle A."/>
        </authorList>
    </citation>
    <scope>NUCLEOTIDE SEQUENCE [LARGE SCALE GENOMIC DNA]</scope>
</reference>
<organism evidence="2 3">
    <name type="scientific">Knipowitschia caucasica</name>
    <name type="common">Caucasian dwarf goby</name>
    <name type="synonym">Pomatoschistus caucasicus</name>
    <dbReference type="NCBI Taxonomy" id="637954"/>
    <lineage>
        <taxon>Eukaryota</taxon>
        <taxon>Metazoa</taxon>
        <taxon>Chordata</taxon>
        <taxon>Craniata</taxon>
        <taxon>Vertebrata</taxon>
        <taxon>Euteleostomi</taxon>
        <taxon>Actinopterygii</taxon>
        <taxon>Neopterygii</taxon>
        <taxon>Teleostei</taxon>
        <taxon>Neoteleostei</taxon>
        <taxon>Acanthomorphata</taxon>
        <taxon>Gobiaria</taxon>
        <taxon>Gobiiformes</taxon>
        <taxon>Gobioidei</taxon>
        <taxon>Gobiidae</taxon>
        <taxon>Gobiinae</taxon>
        <taxon>Knipowitschia</taxon>
    </lineage>
</organism>
<sequence length="95" mass="10617">MQPAKPAQHGCKNDLSLRACPEADGLKATDGSLKRRRRAETAKRNTRRPTSPGQSVLKCEGERERSEEDRSDRDDEERCRQRLLLWALGALGTAG</sequence>
<dbReference type="EMBL" id="OZ035831">
    <property type="protein sequence ID" value="CAL1614750.1"/>
    <property type="molecule type" value="Genomic_DNA"/>
</dbReference>
<gene>
    <name evidence="2" type="ORF">KC01_LOCUS40786</name>
</gene>
<evidence type="ECO:0000256" key="1">
    <source>
        <dbReference type="SAM" id="MobiDB-lite"/>
    </source>
</evidence>
<dbReference type="Proteomes" id="UP001497482">
    <property type="component" value="Chromosome 9"/>
</dbReference>
<proteinExistence type="predicted"/>
<dbReference type="AlphaFoldDB" id="A0AAV2MNF4"/>